<organism evidence="2 3">
    <name type="scientific">Limulus polyphemus</name>
    <name type="common">Atlantic horseshoe crab</name>
    <dbReference type="NCBI Taxonomy" id="6850"/>
    <lineage>
        <taxon>Eukaryota</taxon>
        <taxon>Metazoa</taxon>
        <taxon>Ecdysozoa</taxon>
        <taxon>Arthropoda</taxon>
        <taxon>Chelicerata</taxon>
        <taxon>Merostomata</taxon>
        <taxon>Xiphosura</taxon>
        <taxon>Limulidae</taxon>
        <taxon>Limulus</taxon>
    </lineage>
</organism>
<dbReference type="Proteomes" id="UP000694941">
    <property type="component" value="Unplaced"/>
</dbReference>
<dbReference type="RefSeq" id="XP_013777035.2">
    <property type="nucleotide sequence ID" value="XM_013921581.2"/>
</dbReference>
<keyword evidence="2" id="KW-1185">Reference proteome</keyword>
<protein>
    <submittedName>
        <fullName evidence="3">Glycine-rich protein-like</fullName>
    </submittedName>
</protein>
<keyword evidence="1" id="KW-0472">Membrane</keyword>
<evidence type="ECO:0000313" key="3">
    <source>
        <dbReference type="RefSeq" id="XP_013777035.2"/>
    </source>
</evidence>
<evidence type="ECO:0000256" key="1">
    <source>
        <dbReference type="SAM" id="Phobius"/>
    </source>
</evidence>
<dbReference type="GeneID" id="106461733"/>
<evidence type="ECO:0000313" key="2">
    <source>
        <dbReference type="Proteomes" id="UP000694941"/>
    </source>
</evidence>
<accession>A0ABM1B8M5</accession>
<reference evidence="3" key="1">
    <citation type="submission" date="2025-08" db="UniProtKB">
        <authorList>
            <consortium name="RefSeq"/>
        </authorList>
    </citation>
    <scope>IDENTIFICATION</scope>
    <source>
        <tissue evidence="3">Muscle</tissue>
    </source>
</reference>
<sequence>MNSKYFFFLLKVGIKESNQNTKSTNLVTLPEVTATNMLFVALFLGLLACSQAGLLGGYYGAGVVAPAYAASYGGPDPTGAFAVAQGAAANREGAILRGVPVGRAAAHSTNVNHGGFGLGHGFALGGLGYGYGLGGLGYGYGGLGYGYGLGSYGYGLGLGHGYGFGLGKALLH</sequence>
<proteinExistence type="predicted"/>
<gene>
    <name evidence="3" type="primary">LOC106461733</name>
</gene>
<keyword evidence="1" id="KW-0812">Transmembrane</keyword>
<feature type="transmembrane region" description="Helical" evidence="1">
    <location>
        <begin position="37"/>
        <end position="59"/>
    </location>
</feature>
<keyword evidence="1" id="KW-1133">Transmembrane helix</keyword>
<name>A0ABM1B8M5_LIMPO</name>